<organism evidence="3 4">
    <name type="scientific">marine gamma proteobacterium HTCC2143</name>
    <dbReference type="NCBI Taxonomy" id="247633"/>
    <lineage>
        <taxon>Bacteria</taxon>
        <taxon>Pseudomonadati</taxon>
        <taxon>Pseudomonadota</taxon>
        <taxon>Gammaproteobacteria</taxon>
        <taxon>Cellvibrionales</taxon>
        <taxon>Spongiibacteraceae</taxon>
        <taxon>BD1-7 clade</taxon>
    </lineage>
</organism>
<keyword evidence="1" id="KW-0808">Transferase</keyword>
<proteinExistence type="predicted"/>
<dbReference type="Pfam" id="PF00534">
    <property type="entry name" value="Glycos_transf_1"/>
    <property type="match status" value="1"/>
</dbReference>
<evidence type="ECO:0000313" key="4">
    <source>
        <dbReference type="Proteomes" id="UP000004931"/>
    </source>
</evidence>
<accession>A0YGH1</accession>
<feature type="domain" description="Glycosyl transferase family 1" evidence="2">
    <location>
        <begin position="129"/>
        <end position="271"/>
    </location>
</feature>
<gene>
    <name evidence="3" type="ORF">GP2143_01165</name>
</gene>
<dbReference type="EMBL" id="AAVT01000011">
    <property type="protein sequence ID" value="EAW30012.1"/>
    <property type="molecule type" value="Genomic_DNA"/>
</dbReference>
<protein>
    <recommendedName>
        <fullName evidence="2">Glycosyl transferase family 1 domain-containing protein</fullName>
    </recommendedName>
</protein>
<dbReference type="InterPro" id="IPR001296">
    <property type="entry name" value="Glyco_trans_1"/>
</dbReference>
<dbReference type="Proteomes" id="UP000004931">
    <property type="component" value="Unassembled WGS sequence"/>
</dbReference>
<comment type="caution">
    <text evidence="3">The sequence shown here is derived from an EMBL/GenBank/DDBJ whole genome shotgun (WGS) entry which is preliminary data.</text>
</comment>
<name>A0YGH1_9GAMM</name>
<dbReference type="STRING" id="247633.GP2143_01165"/>
<sequence length="301" mass="34431">MNCEFYNFEKNGVFRYPSCVIKTIAVLLTKKPKLLFVQNPSMILSCIACLYGFFSNTKIIVDRHTTFRLNKPHSGSLRIWIFMRLHYFTLKYADMTIVTNDYLADLVEKSGGNPCVLPDMLPAIDSSRKEVLRGKKNIMLISSFGLDEPIEEVILAMNSLENRNFCLYITGNYKKVDPNYPQKVEENIIFTGFVSDNNYQTLLNSVDIAIVLTTSDYCMLCGCYEAVALEIPLITSNKGVLRDYFSKALFVDNSAEEIAKGIDSVCNQYDYYKEGVVAMKKEIAISWEKEYKNLENKIQQL</sequence>
<dbReference type="PANTHER" id="PTHR46401:SF2">
    <property type="entry name" value="GLYCOSYLTRANSFERASE WBBK-RELATED"/>
    <property type="match status" value="1"/>
</dbReference>
<dbReference type="PANTHER" id="PTHR46401">
    <property type="entry name" value="GLYCOSYLTRANSFERASE WBBK-RELATED"/>
    <property type="match status" value="1"/>
</dbReference>
<dbReference type="SUPFAM" id="SSF53756">
    <property type="entry name" value="UDP-Glycosyltransferase/glycogen phosphorylase"/>
    <property type="match status" value="1"/>
</dbReference>
<evidence type="ECO:0000259" key="2">
    <source>
        <dbReference type="Pfam" id="PF00534"/>
    </source>
</evidence>
<keyword evidence="4" id="KW-1185">Reference proteome</keyword>
<dbReference type="eggNOG" id="COG0438">
    <property type="taxonomic scope" value="Bacteria"/>
</dbReference>
<dbReference type="GO" id="GO:0016757">
    <property type="term" value="F:glycosyltransferase activity"/>
    <property type="evidence" value="ECO:0007669"/>
    <property type="project" value="InterPro"/>
</dbReference>
<reference evidence="3 4" key="1">
    <citation type="journal article" date="2010" name="J. Bacteriol.">
        <title>Genome sequence of the oligotrophic marine Gammaproteobacterium HTCC2143, isolated from the Oregon Coast.</title>
        <authorList>
            <person name="Oh H.M."/>
            <person name="Kang I."/>
            <person name="Ferriera S."/>
            <person name="Giovannoni S.J."/>
            <person name="Cho J.C."/>
        </authorList>
    </citation>
    <scope>NUCLEOTIDE SEQUENCE [LARGE SCALE GENOMIC DNA]</scope>
    <source>
        <strain evidence="3 4">HTCC2143</strain>
    </source>
</reference>
<evidence type="ECO:0000313" key="3">
    <source>
        <dbReference type="EMBL" id="EAW30012.1"/>
    </source>
</evidence>
<dbReference type="Gene3D" id="3.40.50.2000">
    <property type="entry name" value="Glycogen Phosphorylase B"/>
    <property type="match status" value="1"/>
</dbReference>
<dbReference type="GO" id="GO:0009103">
    <property type="term" value="P:lipopolysaccharide biosynthetic process"/>
    <property type="evidence" value="ECO:0007669"/>
    <property type="project" value="TreeGrafter"/>
</dbReference>
<evidence type="ECO:0000256" key="1">
    <source>
        <dbReference type="ARBA" id="ARBA00022679"/>
    </source>
</evidence>
<dbReference type="AlphaFoldDB" id="A0YGH1"/>